<sequence length="146" mass="15459">MSDPRSKSIPFGQLAPSKWPGERLGLPESGPRSVARPGRRIAALAIDWALAYAASALFFSADGFVNGFATTGLFVALQILFIPTIGGSVGHRLVGLYVVPLAGGWVGPWRPIVRSVLLGLVVPALVWDSDQRGFHDKVAGTVLVRG</sequence>
<evidence type="ECO:0000313" key="4">
    <source>
        <dbReference type="Proteomes" id="UP000297866"/>
    </source>
</evidence>
<accession>A0A4R8UE35</accession>
<dbReference type="OrthoDB" id="5187110at2"/>
<organism evidence="3 4">
    <name type="scientific">Cryobacterium tagatosivorans</name>
    <dbReference type="NCBI Taxonomy" id="1259199"/>
    <lineage>
        <taxon>Bacteria</taxon>
        <taxon>Bacillati</taxon>
        <taxon>Actinomycetota</taxon>
        <taxon>Actinomycetes</taxon>
        <taxon>Micrococcales</taxon>
        <taxon>Microbacteriaceae</taxon>
        <taxon>Cryobacterium</taxon>
    </lineage>
</organism>
<feature type="transmembrane region" description="Helical" evidence="2">
    <location>
        <begin position="73"/>
        <end position="99"/>
    </location>
</feature>
<feature type="transmembrane region" description="Helical" evidence="2">
    <location>
        <begin position="41"/>
        <end position="61"/>
    </location>
</feature>
<dbReference type="Proteomes" id="UP000297866">
    <property type="component" value="Unassembled WGS sequence"/>
</dbReference>
<keyword evidence="4" id="KW-1185">Reference proteome</keyword>
<reference evidence="3 4" key="1">
    <citation type="submission" date="2019-03" db="EMBL/GenBank/DDBJ databases">
        <title>Genomics of glacier-inhabiting Cryobacterium strains.</title>
        <authorList>
            <person name="Liu Q."/>
            <person name="Xin Y.-H."/>
        </authorList>
    </citation>
    <scope>NUCLEOTIDE SEQUENCE [LARGE SCALE GENOMIC DNA]</scope>
    <source>
        <strain evidence="3 4">Sr47</strain>
    </source>
</reference>
<evidence type="ECO:0000313" key="3">
    <source>
        <dbReference type="EMBL" id="TFB51354.1"/>
    </source>
</evidence>
<dbReference type="InterPro" id="IPR016795">
    <property type="entry name" value="UCP021697"/>
</dbReference>
<comment type="caution">
    <text evidence="3">The sequence shown here is derived from an EMBL/GenBank/DDBJ whole genome shotgun (WGS) entry which is preliminary data.</text>
</comment>
<gene>
    <name evidence="3" type="ORF">E3O23_08560</name>
</gene>
<dbReference type="PIRSF" id="PIRSF021697">
    <property type="entry name" value="UCP021697"/>
    <property type="match status" value="1"/>
</dbReference>
<dbReference type="RefSeq" id="WP_134490089.1">
    <property type="nucleotide sequence ID" value="NZ_SOEZ01000042.1"/>
</dbReference>
<keyword evidence="2" id="KW-1133">Transmembrane helix</keyword>
<dbReference type="EMBL" id="SOEZ01000042">
    <property type="protein sequence ID" value="TFB51354.1"/>
    <property type="molecule type" value="Genomic_DNA"/>
</dbReference>
<evidence type="ECO:0000256" key="2">
    <source>
        <dbReference type="SAM" id="Phobius"/>
    </source>
</evidence>
<proteinExistence type="predicted"/>
<evidence type="ECO:0000256" key="1">
    <source>
        <dbReference type="SAM" id="MobiDB-lite"/>
    </source>
</evidence>
<dbReference type="InterPro" id="IPR051791">
    <property type="entry name" value="Pra-immunoreactive"/>
</dbReference>
<keyword evidence="2" id="KW-0472">Membrane</keyword>
<protein>
    <submittedName>
        <fullName evidence="3">RDD family protein</fullName>
    </submittedName>
</protein>
<name>A0A4R8UE35_9MICO</name>
<keyword evidence="2" id="KW-0812">Transmembrane</keyword>
<dbReference type="PANTHER" id="PTHR36115:SF6">
    <property type="entry name" value="PROLINE-RICH ANTIGEN HOMOLOG"/>
    <property type="match status" value="1"/>
</dbReference>
<feature type="region of interest" description="Disordered" evidence="1">
    <location>
        <begin position="1"/>
        <end position="34"/>
    </location>
</feature>
<dbReference type="AlphaFoldDB" id="A0A4R8UE35"/>
<dbReference type="PANTHER" id="PTHR36115">
    <property type="entry name" value="PROLINE-RICH ANTIGEN HOMOLOG-RELATED"/>
    <property type="match status" value="1"/>
</dbReference>